<dbReference type="RefSeq" id="WP_033061877.1">
    <property type="nucleotide sequence ID" value="NZ_AZQQ01000109.1"/>
</dbReference>
<evidence type="ECO:0000313" key="2">
    <source>
        <dbReference type="EMBL" id="KDD65521.1"/>
    </source>
</evidence>
<sequence>MGTMVEPLVDPGWVPVASAPSPEAAKKPTDMADSTPASNSEVILVVIMARLQDESLPGILGIKKVRGRSM</sequence>
<reference evidence="2 3" key="1">
    <citation type="submission" date="2013-12" db="EMBL/GenBank/DDBJ databases">
        <authorList>
            <person name="Formusa P.A."/>
            <person name="Habash M."/>
            <person name="Lee H."/>
            <person name="Trevors J.T."/>
        </authorList>
    </citation>
    <scope>NUCLEOTIDE SEQUENCE [LARGE SCALE GENOMIC DNA]</scope>
    <source>
        <strain evidence="2 3">PD30</strain>
    </source>
</reference>
<accession>A0A059KU34</accession>
<proteinExistence type="predicted"/>
<feature type="compositionally biased region" description="Low complexity" evidence="1">
    <location>
        <begin position="14"/>
        <end position="23"/>
    </location>
</feature>
<protein>
    <submittedName>
        <fullName evidence="2">Uncharacterized protein</fullName>
    </submittedName>
</protein>
<comment type="caution">
    <text evidence="2">The sequence shown here is derived from an EMBL/GenBank/DDBJ whole genome shotgun (WGS) entry which is preliminary data.</text>
</comment>
<feature type="region of interest" description="Disordered" evidence="1">
    <location>
        <begin position="1"/>
        <end position="36"/>
    </location>
</feature>
<organism evidence="2 3">
    <name type="scientific">Pseudomonas mandelii PD30</name>
    <dbReference type="NCBI Taxonomy" id="1419583"/>
    <lineage>
        <taxon>Bacteria</taxon>
        <taxon>Pseudomonadati</taxon>
        <taxon>Pseudomonadota</taxon>
        <taxon>Gammaproteobacteria</taxon>
        <taxon>Pseudomonadales</taxon>
        <taxon>Pseudomonadaceae</taxon>
        <taxon>Pseudomonas</taxon>
    </lineage>
</organism>
<gene>
    <name evidence="2" type="ORF">V466_29785</name>
</gene>
<name>A0A059KU34_9PSED</name>
<evidence type="ECO:0000256" key="1">
    <source>
        <dbReference type="SAM" id="MobiDB-lite"/>
    </source>
</evidence>
<dbReference type="EMBL" id="AZQQ01000109">
    <property type="protein sequence ID" value="KDD65521.1"/>
    <property type="molecule type" value="Genomic_DNA"/>
</dbReference>
<dbReference type="AlphaFoldDB" id="A0A059KU34"/>
<dbReference type="Proteomes" id="UP000026739">
    <property type="component" value="Unassembled WGS sequence"/>
</dbReference>
<evidence type="ECO:0000313" key="3">
    <source>
        <dbReference type="Proteomes" id="UP000026739"/>
    </source>
</evidence>